<protein>
    <submittedName>
        <fullName evidence="1">Uncharacterized protein</fullName>
    </submittedName>
</protein>
<gene>
    <name evidence="1" type="ORF">SAMN06265361_102392</name>
</gene>
<sequence>MGESRILEALKRSLYKGMIVSVYSDRNQPGNFSAGFIDAISDEQFVMKHVTPEGTNDGYIMRRIEDVFRVDVHGEYEQRLRLLYTLQKQRHEDFLNGAVTEQSNLFVESLTIAQARNLIVTICIDETESQDDITGFVKEINTEEVTIARISSNGSNDGESIFLIEDITKMNCDTTAERLIKQLYNHQHKC</sequence>
<accession>A0AA46AEG4</accession>
<comment type="caution">
    <text evidence="1">The sequence shown here is derived from an EMBL/GenBank/DDBJ whole genome shotgun (WGS) entry which is preliminary data.</text>
</comment>
<organism evidence="1 2">
    <name type="scientific">Laceyella tengchongensis</name>
    <dbReference type="NCBI Taxonomy" id="574699"/>
    <lineage>
        <taxon>Bacteria</taxon>
        <taxon>Bacillati</taxon>
        <taxon>Bacillota</taxon>
        <taxon>Bacilli</taxon>
        <taxon>Bacillales</taxon>
        <taxon>Thermoactinomycetaceae</taxon>
        <taxon>Laceyella</taxon>
    </lineage>
</organism>
<evidence type="ECO:0000313" key="1">
    <source>
        <dbReference type="EMBL" id="SMP12740.1"/>
    </source>
</evidence>
<evidence type="ECO:0000313" key="2">
    <source>
        <dbReference type="Proteomes" id="UP001157946"/>
    </source>
</evidence>
<dbReference type="Proteomes" id="UP001157946">
    <property type="component" value="Unassembled WGS sequence"/>
</dbReference>
<dbReference type="EMBL" id="FXTU01000002">
    <property type="protein sequence ID" value="SMP12740.1"/>
    <property type="molecule type" value="Genomic_DNA"/>
</dbReference>
<name>A0AA46AEG4_9BACL</name>
<reference evidence="1" key="1">
    <citation type="submission" date="2017-05" db="EMBL/GenBank/DDBJ databases">
        <authorList>
            <person name="Varghese N."/>
            <person name="Submissions S."/>
        </authorList>
    </citation>
    <scope>NUCLEOTIDE SEQUENCE</scope>
    <source>
        <strain evidence="1">DSM 45262</strain>
    </source>
</reference>
<dbReference type="AlphaFoldDB" id="A0AA46AEG4"/>
<keyword evidence="2" id="KW-1185">Reference proteome</keyword>
<dbReference type="RefSeq" id="WP_102992993.1">
    <property type="nucleotide sequence ID" value="NZ_FXTU01000002.1"/>
</dbReference>
<proteinExistence type="predicted"/>